<feature type="region of interest" description="Disordered" evidence="1">
    <location>
        <begin position="1"/>
        <end position="142"/>
    </location>
</feature>
<proteinExistence type="predicted"/>
<dbReference type="OrthoDB" id="4157633at2759"/>
<gene>
    <name evidence="2" type="ORF">A1O7_03982</name>
</gene>
<evidence type="ECO:0000313" key="3">
    <source>
        <dbReference type="Proteomes" id="UP000019473"/>
    </source>
</evidence>
<keyword evidence="3" id="KW-1185">Reference proteome</keyword>
<dbReference type="RefSeq" id="XP_007756188.1">
    <property type="nucleotide sequence ID" value="XM_007757998.1"/>
</dbReference>
<dbReference type="VEuPathDB" id="FungiDB:A1O7_03982"/>
<accession>W9W4C9</accession>
<evidence type="ECO:0000256" key="1">
    <source>
        <dbReference type="SAM" id="MobiDB-lite"/>
    </source>
</evidence>
<dbReference type="GeneID" id="19178573"/>
<name>W9W4C9_9EURO</name>
<feature type="compositionally biased region" description="Basic and acidic residues" evidence="1">
    <location>
        <begin position="331"/>
        <end position="343"/>
    </location>
</feature>
<feature type="region of interest" description="Disordered" evidence="1">
    <location>
        <begin position="313"/>
        <end position="343"/>
    </location>
</feature>
<feature type="compositionally biased region" description="Low complexity" evidence="1">
    <location>
        <begin position="241"/>
        <end position="261"/>
    </location>
</feature>
<feature type="compositionally biased region" description="Basic and acidic residues" evidence="1">
    <location>
        <begin position="21"/>
        <end position="36"/>
    </location>
</feature>
<protein>
    <submittedName>
        <fullName evidence="2">Uncharacterized protein</fullName>
    </submittedName>
</protein>
<comment type="caution">
    <text evidence="2">The sequence shown here is derived from an EMBL/GenBank/DDBJ whole genome shotgun (WGS) entry which is preliminary data.</text>
</comment>
<dbReference type="AlphaFoldDB" id="W9W4C9"/>
<sequence>MDGLTGGADTEGATDGRKRKLRDDKEAAPKQERDVEAEPVGSLDVRPSKKSRTGSTRSNDQDRRDSAMPSWPCSRGRGSSLAGRPRIVCNSVSAEPSSSKSGFIKRTGTTGLPTVGEVIPPRPDQINKSESETYTISPMGNGRNWNPFKDTMFWDPAVKSASGRKRSVRAQEPLQAARRQMEFELEANLNQLSARPSTEADNILTSARGTAGGGAKTRSESTRPLPSKSTSMGSDPDELSSSDTSDSEASSSATTETSPLLQIDRGECEVLPHEVTKLRKENARLRMQSADALDSNAAASRREASLLRQLSWYEGAGERDGQGGEEGQDNGEVKDDDEKRSKE</sequence>
<evidence type="ECO:0000313" key="2">
    <source>
        <dbReference type="EMBL" id="EXJ59835.1"/>
    </source>
</evidence>
<feature type="compositionally biased region" description="Polar residues" evidence="1">
    <location>
        <begin position="222"/>
        <end position="233"/>
    </location>
</feature>
<feature type="compositionally biased region" description="Polar residues" evidence="1">
    <location>
        <begin position="189"/>
        <end position="204"/>
    </location>
</feature>
<dbReference type="HOGENOM" id="CLU_808941_0_0_1"/>
<reference evidence="2 3" key="1">
    <citation type="submission" date="2013-03" db="EMBL/GenBank/DDBJ databases">
        <title>The Genome Sequence of Cladophialophora yegresii CBS 114405.</title>
        <authorList>
            <consortium name="The Broad Institute Genomics Platform"/>
            <person name="Cuomo C."/>
            <person name="de Hoog S."/>
            <person name="Gorbushina A."/>
            <person name="Walker B."/>
            <person name="Young S.K."/>
            <person name="Zeng Q."/>
            <person name="Gargeya S."/>
            <person name="Fitzgerald M."/>
            <person name="Haas B."/>
            <person name="Abouelleil A."/>
            <person name="Allen A.W."/>
            <person name="Alvarado L."/>
            <person name="Arachchi H.M."/>
            <person name="Berlin A.M."/>
            <person name="Chapman S.B."/>
            <person name="Gainer-Dewar J."/>
            <person name="Goldberg J."/>
            <person name="Griggs A."/>
            <person name="Gujja S."/>
            <person name="Hansen M."/>
            <person name="Howarth C."/>
            <person name="Imamovic A."/>
            <person name="Ireland A."/>
            <person name="Larimer J."/>
            <person name="McCowan C."/>
            <person name="Murphy C."/>
            <person name="Pearson M."/>
            <person name="Poon T.W."/>
            <person name="Priest M."/>
            <person name="Roberts A."/>
            <person name="Saif S."/>
            <person name="Shea T."/>
            <person name="Sisk P."/>
            <person name="Sykes S."/>
            <person name="Wortman J."/>
            <person name="Nusbaum C."/>
            <person name="Birren B."/>
        </authorList>
    </citation>
    <scope>NUCLEOTIDE SEQUENCE [LARGE SCALE GENOMIC DNA]</scope>
    <source>
        <strain evidence="2 3">CBS 114405</strain>
    </source>
</reference>
<feature type="region of interest" description="Disordered" evidence="1">
    <location>
        <begin position="189"/>
        <end position="268"/>
    </location>
</feature>
<dbReference type="EMBL" id="AMGW01000003">
    <property type="protein sequence ID" value="EXJ59835.1"/>
    <property type="molecule type" value="Genomic_DNA"/>
</dbReference>
<dbReference type="Proteomes" id="UP000019473">
    <property type="component" value="Unassembled WGS sequence"/>
</dbReference>
<organism evidence="2 3">
    <name type="scientific">Cladophialophora yegresii CBS 114405</name>
    <dbReference type="NCBI Taxonomy" id="1182544"/>
    <lineage>
        <taxon>Eukaryota</taxon>
        <taxon>Fungi</taxon>
        <taxon>Dikarya</taxon>
        <taxon>Ascomycota</taxon>
        <taxon>Pezizomycotina</taxon>
        <taxon>Eurotiomycetes</taxon>
        <taxon>Chaetothyriomycetidae</taxon>
        <taxon>Chaetothyriales</taxon>
        <taxon>Herpotrichiellaceae</taxon>
        <taxon>Cladophialophora</taxon>
    </lineage>
</organism>
<feature type="compositionally biased region" description="Polar residues" evidence="1">
    <location>
        <begin position="90"/>
        <end position="112"/>
    </location>
</feature>